<feature type="transmembrane region" description="Helical" evidence="2">
    <location>
        <begin position="97"/>
        <end position="118"/>
    </location>
</feature>
<keyword evidence="1" id="KW-0378">Hydrolase</keyword>
<dbReference type="PANTHER" id="PTHR48081">
    <property type="entry name" value="AB HYDROLASE SUPERFAMILY PROTEIN C4A8.06C"/>
    <property type="match status" value="1"/>
</dbReference>
<dbReference type="Gene3D" id="3.40.50.1820">
    <property type="entry name" value="alpha/beta hydrolase"/>
    <property type="match status" value="1"/>
</dbReference>
<gene>
    <name evidence="4" type="ORF">GCM10007971_30560</name>
</gene>
<keyword evidence="2" id="KW-0472">Membrane</keyword>
<feature type="domain" description="BD-FAE-like" evidence="3">
    <location>
        <begin position="168"/>
        <end position="381"/>
    </location>
</feature>
<dbReference type="InterPro" id="IPR050300">
    <property type="entry name" value="GDXG_lipolytic_enzyme"/>
</dbReference>
<dbReference type="PANTHER" id="PTHR48081:SF6">
    <property type="entry name" value="PEPTIDASE S9 PROLYL OLIGOPEPTIDASE CATALYTIC DOMAIN-CONTAINING PROTEIN"/>
    <property type="match status" value="1"/>
</dbReference>
<dbReference type="InterPro" id="IPR049492">
    <property type="entry name" value="BD-FAE-like_dom"/>
</dbReference>
<dbReference type="Pfam" id="PF20434">
    <property type="entry name" value="BD-FAE"/>
    <property type="match status" value="1"/>
</dbReference>
<dbReference type="AlphaFoldDB" id="A0A918D402"/>
<keyword evidence="2" id="KW-1133">Transmembrane helix</keyword>
<keyword evidence="2" id="KW-0812">Transmembrane</keyword>
<proteinExistence type="predicted"/>
<dbReference type="EMBL" id="BMOS01000027">
    <property type="protein sequence ID" value="GGN63540.1"/>
    <property type="molecule type" value="Genomic_DNA"/>
</dbReference>
<evidence type="ECO:0000313" key="4">
    <source>
        <dbReference type="EMBL" id="GGN63540.1"/>
    </source>
</evidence>
<dbReference type="RefSeq" id="WP_188858624.1">
    <property type="nucleotide sequence ID" value="NZ_BMOS01000027.1"/>
</dbReference>
<reference evidence="4" key="2">
    <citation type="submission" date="2020-09" db="EMBL/GenBank/DDBJ databases">
        <authorList>
            <person name="Sun Q."/>
            <person name="Ohkuma M."/>
        </authorList>
    </citation>
    <scope>NUCLEOTIDE SEQUENCE</scope>
    <source>
        <strain evidence="4">JCM 17251</strain>
    </source>
</reference>
<evidence type="ECO:0000256" key="2">
    <source>
        <dbReference type="SAM" id="Phobius"/>
    </source>
</evidence>
<dbReference type="Proteomes" id="UP000624041">
    <property type="component" value="Unassembled WGS sequence"/>
</dbReference>
<comment type="caution">
    <text evidence="4">The sequence shown here is derived from an EMBL/GenBank/DDBJ whole genome shotgun (WGS) entry which is preliminary data.</text>
</comment>
<sequence length="430" mass="47880">MNAGRMIGVLILCLLICLVISSLYLKRDGGIRTVTLVSSGFAILFEVIWLIADWYPAFVVAQILVIGIGFYCFTISGKLFESDKNTGSNRWRITRRLLKSVGIVISSLVSFVVIVNFITPAPLMSVVQSYKGYGNSYDAPAPEEKMLEQGHLKISDIEYGKDYPNSYLDVYIVNNDPNIGRPTYFFVHGGGWTIGDKKLEDNAYYEQLLDAGYNVVSINYALSPGYTYPVPLQQLSQAVEFMQEQGNKYGIDMSAVIFAGSSAGGQIVGQFLNVQTNQAYAEKIGITPVISQDAIKAAVLDSAALDLERMGKTKSPVASSNWIFYQFSRNYFQKEHLLNGTDEYAEQGNVIAHVTEHFPPVFIADGNTGTFPDQAKDLATKLNRLGVTNELYLIDKNKVRLSHVFMDTHSTYTTDYTKKKLAFLRQVLNQ</sequence>
<dbReference type="SUPFAM" id="SSF53474">
    <property type="entry name" value="alpha/beta-Hydrolases"/>
    <property type="match status" value="1"/>
</dbReference>
<dbReference type="GO" id="GO:0016787">
    <property type="term" value="F:hydrolase activity"/>
    <property type="evidence" value="ECO:0007669"/>
    <property type="project" value="UniProtKB-KW"/>
</dbReference>
<protein>
    <recommendedName>
        <fullName evidence="3">BD-FAE-like domain-containing protein</fullName>
    </recommendedName>
</protein>
<name>A0A918D402_9BACI</name>
<evidence type="ECO:0000259" key="3">
    <source>
        <dbReference type="Pfam" id="PF20434"/>
    </source>
</evidence>
<feature type="transmembrane region" description="Helical" evidence="2">
    <location>
        <begin position="34"/>
        <end position="52"/>
    </location>
</feature>
<organism evidence="4 5">
    <name type="scientific">Oceanobacillus indicireducens</name>
    <dbReference type="NCBI Taxonomy" id="1004261"/>
    <lineage>
        <taxon>Bacteria</taxon>
        <taxon>Bacillati</taxon>
        <taxon>Bacillota</taxon>
        <taxon>Bacilli</taxon>
        <taxon>Bacillales</taxon>
        <taxon>Bacillaceae</taxon>
        <taxon>Oceanobacillus</taxon>
    </lineage>
</organism>
<reference evidence="4" key="1">
    <citation type="journal article" date="2014" name="Int. J. Syst. Evol. Microbiol.">
        <title>Complete genome sequence of Corynebacterium casei LMG S-19264T (=DSM 44701T), isolated from a smear-ripened cheese.</title>
        <authorList>
            <consortium name="US DOE Joint Genome Institute (JGI-PGF)"/>
            <person name="Walter F."/>
            <person name="Albersmeier A."/>
            <person name="Kalinowski J."/>
            <person name="Ruckert C."/>
        </authorList>
    </citation>
    <scope>NUCLEOTIDE SEQUENCE</scope>
    <source>
        <strain evidence="4">JCM 17251</strain>
    </source>
</reference>
<dbReference type="InterPro" id="IPR029058">
    <property type="entry name" value="AB_hydrolase_fold"/>
</dbReference>
<accession>A0A918D402</accession>
<evidence type="ECO:0000256" key="1">
    <source>
        <dbReference type="ARBA" id="ARBA00022801"/>
    </source>
</evidence>
<feature type="transmembrane region" description="Helical" evidence="2">
    <location>
        <begin position="58"/>
        <end position="76"/>
    </location>
</feature>
<keyword evidence="5" id="KW-1185">Reference proteome</keyword>
<evidence type="ECO:0000313" key="5">
    <source>
        <dbReference type="Proteomes" id="UP000624041"/>
    </source>
</evidence>
<feature type="transmembrane region" description="Helical" evidence="2">
    <location>
        <begin position="6"/>
        <end position="25"/>
    </location>
</feature>